<dbReference type="PANTHER" id="PTHR17224:SF1">
    <property type="entry name" value="PEPTIDYL-TRNA HYDROLASE"/>
    <property type="match status" value="1"/>
</dbReference>
<dbReference type="InterPro" id="IPR036416">
    <property type="entry name" value="Pept_tRNA_hydro_sf"/>
</dbReference>
<evidence type="ECO:0000256" key="4">
    <source>
        <dbReference type="ARBA" id="ARBA00022884"/>
    </source>
</evidence>
<dbReference type="EC" id="3.1.1.29" evidence="1"/>
<dbReference type="Proteomes" id="UP000019384">
    <property type="component" value="Unassembled WGS sequence"/>
</dbReference>
<keyword evidence="2" id="KW-0820">tRNA-binding</keyword>
<dbReference type="EMBL" id="HG793128">
    <property type="protein sequence ID" value="CDK27704.1"/>
    <property type="molecule type" value="Genomic_DNA"/>
</dbReference>
<gene>
    <name evidence="6" type="ORF">KUCA_T00003683001</name>
</gene>
<reference evidence="6" key="1">
    <citation type="submission" date="2013-12" db="EMBL/GenBank/DDBJ databases">
        <authorList>
            <person name="Genoscope - CEA"/>
        </authorList>
    </citation>
    <scope>NUCLEOTIDE SEQUENCE</scope>
    <source>
        <strain evidence="6">CBS 1993</strain>
    </source>
</reference>
<dbReference type="NCBIfam" id="TIGR00447">
    <property type="entry name" value="pth"/>
    <property type="match status" value="1"/>
</dbReference>
<dbReference type="HOGENOM" id="CLU_062456_2_1_1"/>
<evidence type="ECO:0000313" key="6">
    <source>
        <dbReference type="EMBL" id="CDK27704.1"/>
    </source>
</evidence>
<dbReference type="AlphaFoldDB" id="W6MMA2"/>
<protein>
    <recommendedName>
        <fullName evidence="1">peptidyl-tRNA hydrolase</fullName>
        <ecNumber evidence="1">3.1.1.29</ecNumber>
    </recommendedName>
</protein>
<dbReference type="InterPro" id="IPR018171">
    <property type="entry name" value="Pept_tRNA_hydro_CS"/>
</dbReference>
<sequence>MFRIFLDVFYILQDQIYQLMISRRFSSLAFKTVPSEEPISVLIASIGNPEKGYKNTRHSVGHYILQKIALQNGWSIGKRENQQLFLFQSPSYMNVSGLKIRDVWHKVMQESRAGGFNPALIIIHDELDTELGKIKIRKQGASTRGHNGLKSIQKYIGKGYTTISIGISRPESRDPETVSNYVLGKFKPQELEILNEQVVPKVETAIRQILENGKFVTD</sequence>
<dbReference type="Pfam" id="PF01195">
    <property type="entry name" value="Pept_tRNA_hydro"/>
    <property type="match status" value="1"/>
</dbReference>
<dbReference type="InterPro" id="IPR001328">
    <property type="entry name" value="Pept_tRNA_hydro"/>
</dbReference>
<keyword evidence="4" id="KW-0694">RNA-binding</keyword>
<reference evidence="6" key="2">
    <citation type="submission" date="2014-02" db="EMBL/GenBank/DDBJ databases">
        <title>Complete DNA sequence of /Kuraishia capsulata/ illustrates novel genomic features among budding yeasts (/Saccharomycotina/).</title>
        <authorList>
            <person name="Morales L."/>
            <person name="Noel B."/>
            <person name="Porcel B."/>
            <person name="Marcet-Houben M."/>
            <person name="Hullo M-F."/>
            <person name="Sacerdot C."/>
            <person name="Tekaia F."/>
            <person name="Leh-Louis V."/>
            <person name="Despons L."/>
            <person name="Khanna V."/>
            <person name="Aury J-M."/>
            <person name="Barbe V."/>
            <person name="Couloux A."/>
            <person name="Labadie K."/>
            <person name="Pelletier E."/>
            <person name="Souciet J-L."/>
            <person name="Boekhout T."/>
            <person name="Gabaldon T."/>
            <person name="Wincker P."/>
            <person name="Dujon B."/>
        </authorList>
    </citation>
    <scope>NUCLEOTIDE SEQUENCE</scope>
    <source>
        <strain evidence="6">CBS 1993</strain>
    </source>
</reference>
<keyword evidence="3" id="KW-0378">Hydrolase</keyword>
<evidence type="ECO:0000313" key="7">
    <source>
        <dbReference type="Proteomes" id="UP000019384"/>
    </source>
</evidence>
<dbReference type="PANTHER" id="PTHR17224">
    <property type="entry name" value="PEPTIDYL-TRNA HYDROLASE"/>
    <property type="match status" value="1"/>
</dbReference>
<dbReference type="Gene3D" id="3.40.50.1470">
    <property type="entry name" value="Peptidyl-tRNA hydrolase"/>
    <property type="match status" value="1"/>
</dbReference>
<dbReference type="CDD" id="cd00462">
    <property type="entry name" value="PTH"/>
    <property type="match status" value="1"/>
</dbReference>
<accession>W6MMA2</accession>
<evidence type="ECO:0000256" key="3">
    <source>
        <dbReference type="ARBA" id="ARBA00022801"/>
    </source>
</evidence>
<organism evidence="6 7">
    <name type="scientific">Kuraishia capsulata CBS 1993</name>
    <dbReference type="NCBI Taxonomy" id="1382522"/>
    <lineage>
        <taxon>Eukaryota</taxon>
        <taxon>Fungi</taxon>
        <taxon>Dikarya</taxon>
        <taxon>Ascomycota</taxon>
        <taxon>Saccharomycotina</taxon>
        <taxon>Pichiomycetes</taxon>
        <taxon>Pichiales</taxon>
        <taxon>Pichiaceae</taxon>
        <taxon>Kuraishia</taxon>
    </lineage>
</organism>
<name>W6MMA2_9ASCO</name>
<keyword evidence="7" id="KW-1185">Reference proteome</keyword>
<dbReference type="RefSeq" id="XP_022459697.1">
    <property type="nucleotide sequence ID" value="XM_022602122.1"/>
</dbReference>
<evidence type="ECO:0000256" key="5">
    <source>
        <dbReference type="ARBA" id="ARBA00038063"/>
    </source>
</evidence>
<dbReference type="STRING" id="1382522.W6MMA2"/>
<dbReference type="PROSITE" id="PS01196">
    <property type="entry name" value="PEPT_TRNA_HYDROL_2"/>
    <property type="match status" value="1"/>
</dbReference>
<evidence type="ECO:0000256" key="2">
    <source>
        <dbReference type="ARBA" id="ARBA00022555"/>
    </source>
</evidence>
<dbReference type="OrthoDB" id="1711136at2759"/>
<dbReference type="GO" id="GO:0004045">
    <property type="term" value="F:peptidyl-tRNA hydrolase activity"/>
    <property type="evidence" value="ECO:0007669"/>
    <property type="project" value="UniProtKB-EC"/>
</dbReference>
<comment type="similarity">
    <text evidence="5">Belongs to the PTH family.</text>
</comment>
<evidence type="ECO:0000256" key="1">
    <source>
        <dbReference type="ARBA" id="ARBA00013260"/>
    </source>
</evidence>
<dbReference type="SUPFAM" id="SSF53178">
    <property type="entry name" value="Peptidyl-tRNA hydrolase-like"/>
    <property type="match status" value="1"/>
</dbReference>
<dbReference type="GO" id="GO:0000049">
    <property type="term" value="F:tRNA binding"/>
    <property type="evidence" value="ECO:0007669"/>
    <property type="project" value="UniProtKB-KW"/>
</dbReference>
<proteinExistence type="inferred from homology"/>
<dbReference type="GeneID" id="34521085"/>